<dbReference type="SUPFAM" id="SSF53850">
    <property type="entry name" value="Periplasmic binding protein-like II"/>
    <property type="match status" value="1"/>
</dbReference>
<sequence length="341" mass="36747">MSVGGTRGGLSMSRRQLLTRAATLVAASTLAAPAIAQASAKVRLGYLHVVAVDGHIWTGIDRGAFDRHGIEFELHEFNTGPEVFEAMAKGQLDVASAGGVISNYLALGRGRGFLINDIEVATAQLWVRPALGVSRFADLRGKRIATTRKTTAHIFLDRALRANNVAPSEVEIVDGSMSAAVQAFIAGDVPAVALWVPFNITVRTALPDAVKLVDASAFFPQSAVLGGWVARPGYDAENRDVLVRIIRAWVEANDHMVRNGAAAAESLQKNHYTQAAVADITEAFKAQKLYSSREWKRLYSDGTVVKWLQQVSDFFMADAGVASAVRASDYFDTGLYLAEVK</sequence>
<comment type="similarity">
    <text evidence="2">Belongs to the bacterial solute-binding protein SsuA/TauA family.</text>
</comment>
<keyword evidence="3" id="KW-0732">Signal</keyword>
<dbReference type="PANTHER" id="PTHR30024">
    <property type="entry name" value="ALIPHATIC SULFONATES-BINDING PROTEIN-RELATED"/>
    <property type="match status" value="1"/>
</dbReference>
<protein>
    <recommendedName>
        <fullName evidence="4">SsuA/THI5-like domain-containing protein</fullName>
    </recommendedName>
</protein>
<dbReference type="PANTHER" id="PTHR30024:SF47">
    <property type="entry name" value="TAURINE-BINDING PERIPLASMIC PROTEIN"/>
    <property type="match status" value="1"/>
</dbReference>
<dbReference type="Proteomes" id="UP001156905">
    <property type="component" value="Unassembled WGS sequence"/>
</dbReference>
<evidence type="ECO:0000256" key="2">
    <source>
        <dbReference type="ARBA" id="ARBA00010742"/>
    </source>
</evidence>
<dbReference type="Gene3D" id="3.40.190.10">
    <property type="entry name" value="Periplasmic binding protein-like II"/>
    <property type="match status" value="2"/>
</dbReference>
<gene>
    <name evidence="5" type="ORF">GCM10007857_52250</name>
</gene>
<feature type="domain" description="SsuA/THI5-like" evidence="4">
    <location>
        <begin position="58"/>
        <end position="196"/>
    </location>
</feature>
<keyword evidence="6" id="KW-1185">Reference proteome</keyword>
<proteinExistence type="inferred from homology"/>
<evidence type="ECO:0000313" key="6">
    <source>
        <dbReference type="Proteomes" id="UP001156905"/>
    </source>
</evidence>
<evidence type="ECO:0000256" key="1">
    <source>
        <dbReference type="ARBA" id="ARBA00004418"/>
    </source>
</evidence>
<evidence type="ECO:0000313" key="5">
    <source>
        <dbReference type="EMBL" id="GLR88513.1"/>
    </source>
</evidence>
<comment type="caution">
    <text evidence="5">The sequence shown here is derived from an EMBL/GenBank/DDBJ whole genome shotgun (WGS) entry which is preliminary data.</text>
</comment>
<comment type="subcellular location">
    <subcellularLocation>
        <location evidence="1">Periplasm</location>
    </subcellularLocation>
</comment>
<dbReference type="Pfam" id="PF09084">
    <property type="entry name" value="NMT1"/>
    <property type="match status" value="1"/>
</dbReference>
<accession>A0ABQ6B339</accession>
<reference evidence="6" key="1">
    <citation type="journal article" date="2019" name="Int. J. Syst. Evol. Microbiol.">
        <title>The Global Catalogue of Microorganisms (GCM) 10K type strain sequencing project: providing services to taxonomists for standard genome sequencing and annotation.</title>
        <authorList>
            <consortium name="The Broad Institute Genomics Platform"/>
            <consortium name="The Broad Institute Genome Sequencing Center for Infectious Disease"/>
            <person name="Wu L."/>
            <person name="Ma J."/>
        </authorList>
    </citation>
    <scope>NUCLEOTIDE SEQUENCE [LARGE SCALE GENOMIC DNA]</scope>
    <source>
        <strain evidence="6">NBRC 102520</strain>
    </source>
</reference>
<evidence type="ECO:0000256" key="3">
    <source>
        <dbReference type="ARBA" id="ARBA00022729"/>
    </source>
</evidence>
<dbReference type="InterPro" id="IPR015168">
    <property type="entry name" value="SsuA/THI5"/>
</dbReference>
<dbReference type="InterPro" id="IPR006311">
    <property type="entry name" value="TAT_signal"/>
</dbReference>
<evidence type="ECO:0000259" key="4">
    <source>
        <dbReference type="Pfam" id="PF09084"/>
    </source>
</evidence>
<organism evidence="5 6">
    <name type="scientific">Bradyrhizobium iriomotense</name>
    <dbReference type="NCBI Taxonomy" id="441950"/>
    <lineage>
        <taxon>Bacteria</taxon>
        <taxon>Pseudomonadati</taxon>
        <taxon>Pseudomonadota</taxon>
        <taxon>Alphaproteobacteria</taxon>
        <taxon>Hyphomicrobiales</taxon>
        <taxon>Nitrobacteraceae</taxon>
        <taxon>Bradyrhizobium</taxon>
    </lineage>
</organism>
<name>A0ABQ6B339_9BRAD</name>
<dbReference type="RefSeq" id="WP_431309643.1">
    <property type="nucleotide sequence ID" value="NZ_BSOW01000019.1"/>
</dbReference>
<dbReference type="PROSITE" id="PS51318">
    <property type="entry name" value="TAT"/>
    <property type="match status" value="1"/>
</dbReference>
<dbReference type="EMBL" id="BSOW01000019">
    <property type="protein sequence ID" value="GLR88513.1"/>
    <property type="molecule type" value="Genomic_DNA"/>
</dbReference>